<dbReference type="OrthoDB" id="5360144at2"/>
<gene>
    <name evidence="5" type="ORF">HNQ51_002788</name>
</gene>
<proteinExistence type="predicted"/>
<accession>A0A840SAQ8</accession>
<dbReference type="SUPFAM" id="SSF56925">
    <property type="entry name" value="OMPA-like"/>
    <property type="match status" value="1"/>
</dbReference>
<organism evidence="5 6">
    <name type="scientific">Inhella inkyongensis</name>
    <dbReference type="NCBI Taxonomy" id="392593"/>
    <lineage>
        <taxon>Bacteria</taxon>
        <taxon>Pseudomonadati</taxon>
        <taxon>Pseudomonadota</taxon>
        <taxon>Betaproteobacteria</taxon>
        <taxon>Burkholderiales</taxon>
        <taxon>Sphaerotilaceae</taxon>
        <taxon>Inhella</taxon>
    </lineage>
</organism>
<evidence type="ECO:0000313" key="5">
    <source>
        <dbReference type="EMBL" id="MBB5205469.1"/>
    </source>
</evidence>
<sequence>MKSRISLSVAAALLSLLALQSTHAAGQRTFEDRDDYIGFSAGASVLAISSPSATVVSDSTSGRPFKAYYGFRLSENWAIEAGYAHLGRYTERTRQANVTSEQTVNTKLFYGAAVGTLNLGEHFALHGRLGVANNRARGGTVPAGAQGLAGSKTSLMAGIGAEYRFHNGLSLHLDADRFGNFSPRLAAAAVTLGLRYSY</sequence>
<reference evidence="5 6" key="1">
    <citation type="submission" date="2020-08" db="EMBL/GenBank/DDBJ databases">
        <title>Genomic Encyclopedia of Type Strains, Phase IV (KMG-IV): sequencing the most valuable type-strain genomes for metagenomic binning, comparative biology and taxonomic classification.</title>
        <authorList>
            <person name="Goeker M."/>
        </authorList>
    </citation>
    <scope>NUCLEOTIDE SEQUENCE [LARGE SCALE GENOMIC DNA]</scope>
    <source>
        <strain evidence="5 6">DSM 23958</strain>
    </source>
</reference>
<feature type="domain" description="Outer membrane protein beta-barrel" evidence="4">
    <location>
        <begin position="11"/>
        <end position="194"/>
    </location>
</feature>
<evidence type="ECO:0000256" key="1">
    <source>
        <dbReference type="ARBA" id="ARBA00004442"/>
    </source>
</evidence>
<dbReference type="Pfam" id="PF13505">
    <property type="entry name" value="OMP_b-brl"/>
    <property type="match status" value="1"/>
</dbReference>
<name>A0A840SAQ8_9BURK</name>
<dbReference type="InterPro" id="IPR011250">
    <property type="entry name" value="OMP/PagP_B-barrel"/>
</dbReference>
<dbReference type="RefSeq" id="WP_138856601.1">
    <property type="nucleotide sequence ID" value="NZ_CP040709.1"/>
</dbReference>
<dbReference type="GO" id="GO:0009279">
    <property type="term" value="C:cell outer membrane"/>
    <property type="evidence" value="ECO:0007669"/>
    <property type="project" value="UniProtKB-SubCell"/>
</dbReference>
<comment type="subcellular location">
    <subcellularLocation>
        <location evidence="1">Cell outer membrane</location>
    </subcellularLocation>
</comment>
<keyword evidence="2 3" id="KW-0732">Signal</keyword>
<evidence type="ECO:0000259" key="4">
    <source>
        <dbReference type="Pfam" id="PF13505"/>
    </source>
</evidence>
<dbReference type="InterPro" id="IPR027385">
    <property type="entry name" value="Beta-barrel_OMP"/>
</dbReference>
<feature type="chain" id="PRO_5032934476" evidence="3">
    <location>
        <begin position="25"/>
        <end position="198"/>
    </location>
</feature>
<dbReference type="AlphaFoldDB" id="A0A840SAQ8"/>
<feature type="signal peptide" evidence="3">
    <location>
        <begin position="1"/>
        <end position="24"/>
    </location>
</feature>
<dbReference type="EMBL" id="JACHHO010000004">
    <property type="protein sequence ID" value="MBB5205469.1"/>
    <property type="molecule type" value="Genomic_DNA"/>
</dbReference>
<protein>
    <submittedName>
        <fullName evidence="5">OOP family OmpA-OmpF porin</fullName>
    </submittedName>
</protein>
<keyword evidence="6" id="KW-1185">Reference proteome</keyword>
<evidence type="ECO:0000256" key="3">
    <source>
        <dbReference type="SAM" id="SignalP"/>
    </source>
</evidence>
<dbReference type="Proteomes" id="UP000554837">
    <property type="component" value="Unassembled WGS sequence"/>
</dbReference>
<evidence type="ECO:0000256" key="2">
    <source>
        <dbReference type="ARBA" id="ARBA00022729"/>
    </source>
</evidence>
<comment type="caution">
    <text evidence="5">The sequence shown here is derived from an EMBL/GenBank/DDBJ whole genome shotgun (WGS) entry which is preliminary data.</text>
</comment>
<dbReference type="Gene3D" id="2.40.160.20">
    <property type="match status" value="1"/>
</dbReference>
<evidence type="ECO:0000313" key="6">
    <source>
        <dbReference type="Proteomes" id="UP000554837"/>
    </source>
</evidence>